<dbReference type="PANTHER" id="PTHR13137:SF6">
    <property type="entry name" value="SUCCINATE DEHYDROGENASE ASSEMBLY FACTOR 3, MITOCHONDRIAL"/>
    <property type="match status" value="1"/>
</dbReference>
<gene>
    <name evidence="8" type="primary">NDAI0F04450</name>
    <name evidence="8" type="ordered locus">NDAI_0F04450</name>
</gene>
<dbReference type="KEGG" id="ndi:NDAI_0F04450"/>
<comment type="subcellular location">
    <subcellularLocation>
        <location evidence="1 6">Mitochondrion matrix</location>
    </subcellularLocation>
</comment>
<keyword evidence="4 6" id="KW-0496">Mitochondrion</keyword>
<dbReference type="GO" id="GO:0006105">
    <property type="term" value="P:succinate metabolic process"/>
    <property type="evidence" value="ECO:0007669"/>
    <property type="project" value="TreeGrafter"/>
</dbReference>
<evidence type="ECO:0000313" key="9">
    <source>
        <dbReference type="Proteomes" id="UP000000689"/>
    </source>
</evidence>
<reference evidence="8 9" key="1">
    <citation type="journal article" date="2011" name="Proc. Natl. Acad. Sci. U.S.A.">
        <title>Evolutionary erosion of yeast sex chromosomes by mating-type switching accidents.</title>
        <authorList>
            <person name="Gordon J.L."/>
            <person name="Armisen D."/>
            <person name="Proux-Wera E."/>
            <person name="Oheigeartaigh S.S."/>
            <person name="Byrne K.P."/>
            <person name="Wolfe K.H."/>
        </authorList>
    </citation>
    <scope>NUCLEOTIDE SEQUENCE [LARGE SCALE GENOMIC DNA]</scope>
    <source>
        <strain evidence="9">ATCC 10597 / BCRC 20456 / CBS 421 / NBRC 0211 / NRRL Y-12639</strain>
    </source>
</reference>
<accession>G0WDA2</accession>
<dbReference type="Proteomes" id="UP000000689">
    <property type="component" value="Chromosome 6"/>
</dbReference>
<dbReference type="PANTHER" id="PTHR13137">
    <property type="entry name" value="DC11 ACN9 HOMOLOG"/>
    <property type="match status" value="1"/>
</dbReference>
<dbReference type="OrthoDB" id="278329at2759"/>
<keyword evidence="5 6" id="KW-0143">Chaperone</keyword>
<dbReference type="GeneID" id="11497101"/>
<evidence type="ECO:0000256" key="3">
    <source>
        <dbReference type="ARBA" id="ARBA00022946"/>
    </source>
</evidence>
<comment type="subunit">
    <text evidence="6">Interacts with the iron-sulfur protein subunit within the SDH catalytic dimer.</text>
</comment>
<keyword evidence="3" id="KW-0809">Transit peptide</keyword>
<dbReference type="RefSeq" id="XP_003671006.1">
    <property type="nucleotide sequence ID" value="XM_003670958.1"/>
</dbReference>
<keyword evidence="9" id="KW-1185">Reference proteome</keyword>
<dbReference type="Pfam" id="PF13233">
    <property type="entry name" value="Complex1_LYR_2"/>
    <property type="match status" value="1"/>
</dbReference>
<evidence type="ECO:0000256" key="7">
    <source>
        <dbReference type="SAM" id="MobiDB-lite"/>
    </source>
</evidence>
<protein>
    <recommendedName>
        <fullName evidence="6">Succinate dehydrogenase assembly factor 3</fullName>
        <shortName evidence="6">SDH assembly factor 3</shortName>
        <shortName evidence="6">SDHAF3</shortName>
    </recommendedName>
</protein>
<comment type="function">
    <text evidence="6">Plays an essential role in the assembly of succinate dehydrogenase (SDH), an enzyme complex (also referred to as respiratory complex II) that is a component of both the tricarboxylic acid (TCA) cycle and the mitochondrial electron transport chain, and which couples the oxidation of succinate to fumarate with the reduction of ubiquinone (coenzyme Q) to ubiquinol. Promotes maturation of the iron-sulfur protein subunit of the SDH catalytic dimer, protecting it from the deleterious effects of oxidants. May act together with SDHAF1.</text>
</comment>
<feature type="compositionally biased region" description="Basic and acidic residues" evidence="7">
    <location>
        <begin position="150"/>
        <end position="162"/>
    </location>
</feature>
<dbReference type="GO" id="GO:0015976">
    <property type="term" value="P:carbon utilization"/>
    <property type="evidence" value="ECO:0007669"/>
    <property type="project" value="EnsemblFungi"/>
</dbReference>
<dbReference type="STRING" id="1071378.G0WDA2"/>
<proteinExistence type="inferred from homology"/>
<feature type="region of interest" description="Disordered" evidence="7">
    <location>
        <begin position="129"/>
        <end position="162"/>
    </location>
</feature>
<evidence type="ECO:0000256" key="5">
    <source>
        <dbReference type="ARBA" id="ARBA00023186"/>
    </source>
</evidence>
<evidence type="ECO:0000256" key="6">
    <source>
        <dbReference type="RuleBase" id="RU368039"/>
    </source>
</evidence>
<dbReference type="GO" id="GO:0005758">
    <property type="term" value="C:mitochondrial intermembrane space"/>
    <property type="evidence" value="ECO:0007669"/>
    <property type="project" value="TreeGrafter"/>
</dbReference>
<dbReference type="OMA" id="YLTMITH"/>
<evidence type="ECO:0000256" key="4">
    <source>
        <dbReference type="ARBA" id="ARBA00023128"/>
    </source>
</evidence>
<dbReference type="InterPro" id="IPR008381">
    <property type="entry name" value="SDHAF3/Sdh7"/>
</dbReference>
<evidence type="ECO:0000256" key="2">
    <source>
        <dbReference type="ARBA" id="ARBA00006020"/>
    </source>
</evidence>
<evidence type="ECO:0000313" key="8">
    <source>
        <dbReference type="EMBL" id="CCD25763.1"/>
    </source>
</evidence>
<dbReference type="GO" id="GO:0006111">
    <property type="term" value="P:regulation of gluconeogenesis"/>
    <property type="evidence" value="ECO:0007669"/>
    <property type="project" value="EnsemblFungi"/>
</dbReference>
<dbReference type="GO" id="GO:0034553">
    <property type="term" value="P:mitochondrial respiratory chain complex II assembly"/>
    <property type="evidence" value="ECO:0007669"/>
    <property type="project" value="UniProtKB-UniRule"/>
</dbReference>
<dbReference type="GO" id="GO:0005759">
    <property type="term" value="C:mitochondrial matrix"/>
    <property type="evidence" value="ECO:0007669"/>
    <property type="project" value="UniProtKB-SubCell"/>
</dbReference>
<organism evidence="8 9">
    <name type="scientific">Naumovozyma dairenensis (strain ATCC 10597 / BCRC 20456 / CBS 421 / NBRC 0211 / NRRL Y-12639)</name>
    <name type="common">Saccharomyces dairenensis</name>
    <dbReference type="NCBI Taxonomy" id="1071378"/>
    <lineage>
        <taxon>Eukaryota</taxon>
        <taxon>Fungi</taxon>
        <taxon>Dikarya</taxon>
        <taxon>Ascomycota</taxon>
        <taxon>Saccharomycotina</taxon>
        <taxon>Saccharomycetes</taxon>
        <taxon>Saccharomycetales</taxon>
        <taxon>Saccharomycetaceae</taxon>
        <taxon>Naumovozyma</taxon>
    </lineage>
</organism>
<dbReference type="AlphaFoldDB" id="G0WDA2"/>
<name>G0WDA2_NAUDC</name>
<dbReference type="EMBL" id="HE580272">
    <property type="protein sequence ID" value="CCD25763.1"/>
    <property type="molecule type" value="Genomic_DNA"/>
</dbReference>
<comment type="similarity">
    <text evidence="2 6">Belongs to the complex I LYR family. SDHAF3 subfamily.</text>
</comment>
<evidence type="ECO:0000256" key="1">
    <source>
        <dbReference type="ARBA" id="ARBA00004305"/>
    </source>
</evidence>
<dbReference type="eggNOG" id="KOG4100">
    <property type="taxonomic scope" value="Eukaryota"/>
</dbReference>
<dbReference type="HOGENOM" id="CLU_102310_1_1_1"/>
<dbReference type="CDD" id="cd20270">
    <property type="entry name" value="Complex1_LYR_SDHAF3_LYRM10"/>
    <property type="match status" value="1"/>
</dbReference>
<sequence>MQKMMQSIYINRVKPFSMIRNLATHSIRKTPLLPPLSLYRKILRQHRELPTLQREMGDQYVKNEFKLHKDIDNPLHIVGFLTSWQDYLTMITHGNWKENALSRSTLEKMSDDQVVQLYELMKEAEKLYKNSTDDLDTETTEKGTTTTVEDAMKVGDSTKDSK</sequence>